<dbReference type="AlphaFoldDB" id="A0A423W8W6"/>
<protein>
    <submittedName>
        <fullName evidence="1">Uncharacterized protein</fullName>
    </submittedName>
</protein>
<evidence type="ECO:0000313" key="1">
    <source>
        <dbReference type="EMBL" id="ROV99773.1"/>
    </source>
</evidence>
<comment type="caution">
    <text evidence="1">The sequence shown here is derived from an EMBL/GenBank/DDBJ whole genome shotgun (WGS) entry which is preliminary data.</text>
</comment>
<evidence type="ECO:0000313" key="2">
    <source>
        <dbReference type="Proteomes" id="UP000284375"/>
    </source>
</evidence>
<reference evidence="1 2" key="1">
    <citation type="submission" date="2015-09" db="EMBL/GenBank/DDBJ databases">
        <title>Host preference determinants of Valsa canker pathogens revealed by comparative genomics.</title>
        <authorList>
            <person name="Yin Z."/>
            <person name="Huang L."/>
        </authorList>
    </citation>
    <scope>NUCLEOTIDE SEQUENCE [LARGE SCALE GENOMIC DNA]</scope>
    <source>
        <strain evidence="1 2">YSFL</strain>
    </source>
</reference>
<proteinExistence type="predicted"/>
<accession>A0A423W8W6</accession>
<dbReference type="Proteomes" id="UP000284375">
    <property type="component" value="Unassembled WGS sequence"/>
</dbReference>
<keyword evidence="2" id="KW-1185">Reference proteome</keyword>
<dbReference type="EMBL" id="LJZO01000010">
    <property type="protein sequence ID" value="ROV99773.1"/>
    <property type="molecule type" value="Genomic_DNA"/>
</dbReference>
<dbReference type="OrthoDB" id="4573176at2759"/>
<organism evidence="1 2">
    <name type="scientific">Cytospora chrysosperma</name>
    <name type="common">Cytospora canker fungus</name>
    <name type="synonym">Sphaeria chrysosperma</name>
    <dbReference type="NCBI Taxonomy" id="252740"/>
    <lineage>
        <taxon>Eukaryota</taxon>
        <taxon>Fungi</taxon>
        <taxon>Dikarya</taxon>
        <taxon>Ascomycota</taxon>
        <taxon>Pezizomycotina</taxon>
        <taxon>Sordariomycetes</taxon>
        <taxon>Sordariomycetidae</taxon>
        <taxon>Diaporthales</taxon>
        <taxon>Cytosporaceae</taxon>
        <taxon>Cytospora</taxon>
    </lineage>
</organism>
<sequence length="52" mass="5998">MCTRKKIIIHHRCGHKVTELLQHESCPNDNCKAIRVEEVASNQYPCVNHTLV</sequence>
<gene>
    <name evidence="1" type="ORF">VSDG_03149</name>
</gene>
<name>A0A423W8W6_CYTCH</name>